<reference evidence="1 2" key="1">
    <citation type="journal article" date="2018" name="Front. Plant Sci.">
        <title>Red Clover (Trifolium pratense) and Zigzag Clover (T. medium) - A Picture of Genomic Similarities and Differences.</title>
        <authorList>
            <person name="Dluhosova J."/>
            <person name="Istvanek J."/>
            <person name="Nedelnik J."/>
            <person name="Repkova J."/>
        </authorList>
    </citation>
    <scope>NUCLEOTIDE SEQUENCE [LARGE SCALE GENOMIC DNA]</scope>
    <source>
        <strain evidence="2">cv. 10/8</strain>
        <tissue evidence="1">Leaf</tissue>
    </source>
</reference>
<accession>A0A392TJM5</accession>
<organism evidence="1 2">
    <name type="scientific">Trifolium medium</name>
    <dbReference type="NCBI Taxonomy" id="97028"/>
    <lineage>
        <taxon>Eukaryota</taxon>
        <taxon>Viridiplantae</taxon>
        <taxon>Streptophyta</taxon>
        <taxon>Embryophyta</taxon>
        <taxon>Tracheophyta</taxon>
        <taxon>Spermatophyta</taxon>
        <taxon>Magnoliopsida</taxon>
        <taxon>eudicotyledons</taxon>
        <taxon>Gunneridae</taxon>
        <taxon>Pentapetalae</taxon>
        <taxon>rosids</taxon>
        <taxon>fabids</taxon>
        <taxon>Fabales</taxon>
        <taxon>Fabaceae</taxon>
        <taxon>Papilionoideae</taxon>
        <taxon>50 kb inversion clade</taxon>
        <taxon>NPAAA clade</taxon>
        <taxon>Hologalegina</taxon>
        <taxon>IRL clade</taxon>
        <taxon>Trifolieae</taxon>
        <taxon>Trifolium</taxon>
    </lineage>
</organism>
<keyword evidence="2" id="KW-1185">Reference proteome</keyword>
<evidence type="ECO:0000313" key="1">
    <source>
        <dbReference type="EMBL" id="MCI61341.1"/>
    </source>
</evidence>
<name>A0A392TJM5_9FABA</name>
<evidence type="ECO:0000313" key="2">
    <source>
        <dbReference type="Proteomes" id="UP000265520"/>
    </source>
</evidence>
<feature type="non-terminal residue" evidence="1">
    <location>
        <position position="44"/>
    </location>
</feature>
<comment type="caution">
    <text evidence="1">The sequence shown here is derived from an EMBL/GenBank/DDBJ whole genome shotgun (WGS) entry which is preliminary data.</text>
</comment>
<sequence length="44" mass="4614">MRPATTIAVTTGLSSLEKAKAKTPPTDLFNPNLVNSLTNCIVNA</sequence>
<dbReference type="AlphaFoldDB" id="A0A392TJM5"/>
<protein>
    <submittedName>
        <fullName evidence="1">Uncharacterized protein</fullName>
    </submittedName>
</protein>
<dbReference type="EMBL" id="LXQA010598033">
    <property type="protein sequence ID" value="MCI61341.1"/>
    <property type="molecule type" value="Genomic_DNA"/>
</dbReference>
<dbReference type="Proteomes" id="UP000265520">
    <property type="component" value="Unassembled WGS sequence"/>
</dbReference>
<proteinExistence type="predicted"/>